<dbReference type="PRINTS" id="PR00111">
    <property type="entry name" value="ABHYDROLASE"/>
</dbReference>
<dbReference type="OrthoDB" id="9796770at2"/>
<dbReference type="Proteomes" id="UP000035444">
    <property type="component" value="Unassembled WGS sequence"/>
</dbReference>
<dbReference type="PANTHER" id="PTHR43722:SF1">
    <property type="entry name" value="PROLINE IMINOPEPTIDASE"/>
    <property type="match status" value="1"/>
</dbReference>
<dbReference type="STRING" id="1489064.WH96_03320"/>
<evidence type="ECO:0000256" key="2">
    <source>
        <dbReference type="ARBA" id="ARBA00004496"/>
    </source>
</evidence>
<dbReference type="PIRSF" id="PIRSF006431">
    <property type="entry name" value="Pept_S33"/>
    <property type="match status" value="1"/>
</dbReference>
<comment type="caution">
    <text evidence="15">The sequence shown here is derived from an EMBL/GenBank/DDBJ whole genome shotgun (WGS) entry which is preliminary data.</text>
</comment>
<evidence type="ECO:0000256" key="10">
    <source>
        <dbReference type="ARBA" id="ARBA00029605"/>
    </source>
</evidence>
<dbReference type="EC" id="3.4.11.5" evidence="4 11"/>
<organism evidence="15 16">
    <name type="scientific">Kiloniella spongiae</name>
    <dbReference type="NCBI Taxonomy" id="1489064"/>
    <lineage>
        <taxon>Bacteria</taxon>
        <taxon>Pseudomonadati</taxon>
        <taxon>Pseudomonadota</taxon>
        <taxon>Alphaproteobacteria</taxon>
        <taxon>Rhodospirillales</taxon>
        <taxon>Kiloniellaceae</taxon>
        <taxon>Kiloniella</taxon>
    </lineage>
</organism>
<evidence type="ECO:0000256" key="1">
    <source>
        <dbReference type="ARBA" id="ARBA00001585"/>
    </source>
</evidence>
<feature type="active site" evidence="12">
    <location>
        <position position="269"/>
    </location>
</feature>
<evidence type="ECO:0000256" key="12">
    <source>
        <dbReference type="PIRSR" id="PIRSR006431-1"/>
    </source>
</evidence>
<keyword evidence="6 11" id="KW-0031">Aminopeptidase</keyword>
<dbReference type="GO" id="GO:0004177">
    <property type="term" value="F:aminopeptidase activity"/>
    <property type="evidence" value="ECO:0007669"/>
    <property type="project" value="UniProtKB-UniRule"/>
</dbReference>
<name>A0A0H2MK25_9PROT</name>
<evidence type="ECO:0000256" key="13">
    <source>
        <dbReference type="RuleBase" id="RU003421"/>
    </source>
</evidence>
<keyword evidence="9 11" id="KW-0378">Hydrolase</keyword>
<evidence type="ECO:0000259" key="14">
    <source>
        <dbReference type="Pfam" id="PF00561"/>
    </source>
</evidence>
<evidence type="ECO:0000256" key="8">
    <source>
        <dbReference type="ARBA" id="ARBA00022670"/>
    </source>
</evidence>
<sequence length="319" mass="35275">MMNPKDLYPEIEPYDMGFLSVGDGHEIYWEVSGNPQGKPVLFVHGGPGAGTGAAHRRFFDPAHYRIVLFDQRGCGKSLPLGSLENNDTPHLIADMELLREKLAIESWIVFGGSWGSTLSLAYAQAHPERTDALVVRGIFLSRPKELDWYLSEQGVGSIFPEAYEDFVSLLSEEERENILGSYYKRLTDPDPSIHLPAAKSWSSYEASCVTLLPNPEIVKASLDDQRALPVGRLIAHYFVNGCFLPEGGLLGGIDRIRNIPAVIVHGRYDIVCPASTAYDLHKAWPEAEFKFIDDAGHSAFEPGITKALVDAMNKFRALG</sequence>
<comment type="subcellular location">
    <subcellularLocation>
        <location evidence="2 11">Cytoplasm</location>
    </subcellularLocation>
</comment>
<keyword evidence="7 11" id="KW-0963">Cytoplasm</keyword>
<dbReference type="PRINTS" id="PR00793">
    <property type="entry name" value="PROAMNOPTASE"/>
</dbReference>
<protein>
    <recommendedName>
        <fullName evidence="5 11">Proline iminopeptidase</fullName>
        <shortName evidence="11">PIP</shortName>
        <ecNumber evidence="4 11">3.4.11.5</ecNumber>
    </recommendedName>
    <alternativeName>
        <fullName evidence="10 11">Prolyl aminopeptidase</fullName>
    </alternativeName>
</protein>
<comment type="similarity">
    <text evidence="3 11 13">Belongs to the peptidase S33 family.</text>
</comment>
<feature type="active site" description="Nucleophile" evidence="12">
    <location>
        <position position="113"/>
    </location>
</feature>
<keyword evidence="16" id="KW-1185">Reference proteome</keyword>
<dbReference type="EMBL" id="LAQL01000002">
    <property type="protein sequence ID" value="KLN62526.1"/>
    <property type="molecule type" value="Genomic_DNA"/>
</dbReference>
<dbReference type="GO" id="GO:0006508">
    <property type="term" value="P:proteolysis"/>
    <property type="evidence" value="ECO:0007669"/>
    <property type="project" value="UniProtKB-KW"/>
</dbReference>
<keyword evidence="8 11" id="KW-0645">Protease</keyword>
<evidence type="ECO:0000313" key="15">
    <source>
        <dbReference type="EMBL" id="KLN62526.1"/>
    </source>
</evidence>
<dbReference type="InterPro" id="IPR029058">
    <property type="entry name" value="AB_hydrolase_fold"/>
</dbReference>
<gene>
    <name evidence="15" type="ORF">WH96_03320</name>
</gene>
<dbReference type="GO" id="GO:0005737">
    <property type="term" value="C:cytoplasm"/>
    <property type="evidence" value="ECO:0007669"/>
    <property type="project" value="UniProtKB-SubCell"/>
</dbReference>
<dbReference type="InterPro" id="IPR000073">
    <property type="entry name" value="AB_hydrolase_1"/>
</dbReference>
<dbReference type="PANTHER" id="PTHR43722">
    <property type="entry name" value="PROLINE IMINOPEPTIDASE"/>
    <property type="match status" value="1"/>
</dbReference>
<proteinExistence type="inferred from homology"/>
<dbReference type="InterPro" id="IPR005944">
    <property type="entry name" value="Pro_iminopeptidase"/>
</dbReference>
<dbReference type="SUPFAM" id="SSF53474">
    <property type="entry name" value="alpha/beta-Hydrolases"/>
    <property type="match status" value="1"/>
</dbReference>
<comment type="catalytic activity">
    <reaction evidence="1 11 13">
        <text>Release of N-terminal proline from a peptide.</text>
        <dbReference type="EC" id="3.4.11.5"/>
    </reaction>
</comment>
<evidence type="ECO:0000256" key="3">
    <source>
        <dbReference type="ARBA" id="ARBA00010088"/>
    </source>
</evidence>
<dbReference type="PATRIC" id="fig|1489064.4.peg.1599"/>
<dbReference type="Gene3D" id="3.40.50.1820">
    <property type="entry name" value="alpha/beta hydrolase"/>
    <property type="match status" value="1"/>
</dbReference>
<feature type="domain" description="AB hydrolase-1" evidence="14">
    <location>
        <begin position="38"/>
        <end position="301"/>
    </location>
</feature>
<dbReference type="Pfam" id="PF00561">
    <property type="entry name" value="Abhydrolase_1"/>
    <property type="match status" value="1"/>
</dbReference>
<evidence type="ECO:0000256" key="11">
    <source>
        <dbReference type="PIRNR" id="PIRNR006431"/>
    </source>
</evidence>
<accession>A0A0H2MK25</accession>
<dbReference type="AlphaFoldDB" id="A0A0H2MK25"/>
<evidence type="ECO:0000256" key="5">
    <source>
        <dbReference type="ARBA" id="ARBA00021843"/>
    </source>
</evidence>
<dbReference type="NCBIfam" id="TIGR01249">
    <property type="entry name" value="pro_imino_pep_1"/>
    <property type="match status" value="1"/>
</dbReference>
<evidence type="ECO:0000256" key="7">
    <source>
        <dbReference type="ARBA" id="ARBA00022490"/>
    </source>
</evidence>
<evidence type="ECO:0000256" key="9">
    <source>
        <dbReference type="ARBA" id="ARBA00022801"/>
    </source>
</evidence>
<evidence type="ECO:0000313" key="16">
    <source>
        <dbReference type="Proteomes" id="UP000035444"/>
    </source>
</evidence>
<feature type="active site" description="Proton donor" evidence="12">
    <location>
        <position position="297"/>
    </location>
</feature>
<evidence type="ECO:0000256" key="6">
    <source>
        <dbReference type="ARBA" id="ARBA00022438"/>
    </source>
</evidence>
<evidence type="ECO:0000256" key="4">
    <source>
        <dbReference type="ARBA" id="ARBA00012568"/>
    </source>
</evidence>
<reference evidence="15 16" key="1">
    <citation type="submission" date="2015-03" db="EMBL/GenBank/DDBJ databases">
        <title>Genome Sequence of Kiloniella spongiae MEBiC09566, isolated from a marine sponge.</title>
        <authorList>
            <person name="Shao Z."/>
            <person name="Wang L."/>
            <person name="Li X."/>
        </authorList>
    </citation>
    <scope>NUCLEOTIDE SEQUENCE [LARGE SCALE GENOMIC DNA]</scope>
    <source>
        <strain evidence="15 16">MEBiC09566</strain>
    </source>
</reference>
<dbReference type="InterPro" id="IPR002410">
    <property type="entry name" value="Peptidase_S33"/>
</dbReference>